<gene>
    <name evidence="19" type="primary">LOC115881660</name>
</gene>
<evidence type="ECO:0000256" key="14">
    <source>
        <dbReference type="SAM" id="MobiDB-lite"/>
    </source>
</evidence>
<keyword evidence="6" id="KW-0677">Repeat</keyword>
<dbReference type="Pfam" id="PF17217">
    <property type="entry name" value="UPA"/>
    <property type="match status" value="1"/>
</dbReference>
<evidence type="ECO:0000256" key="2">
    <source>
        <dbReference type="ARBA" id="ARBA00009844"/>
    </source>
</evidence>
<dbReference type="InterPro" id="IPR037936">
    <property type="entry name" value="UNC5A-D"/>
</dbReference>
<feature type="compositionally biased region" description="Polar residues" evidence="14">
    <location>
        <begin position="507"/>
        <end position="516"/>
    </location>
</feature>
<dbReference type="SMART" id="SM00408">
    <property type="entry name" value="IGc2"/>
    <property type="match status" value="1"/>
</dbReference>
<dbReference type="InterPro" id="IPR013098">
    <property type="entry name" value="Ig_I-set"/>
</dbReference>
<feature type="compositionally biased region" description="Low complexity" evidence="14">
    <location>
        <begin position="491"/>
        <end position="506"/>
    </location>
</feature>
<dbReference type="Gene3D" id="1.10.533.10">
    <property type="entry name" value="Death Domain, Fas"/>
    <property type="match status" value="1"/>
</dbReference>
<dbReference type="GO" id="GO:0008045">
    <property type="term" value="P:motor neuron axon guidance"/>
    <property type="evidence" value="ECO:0007669"/>
    <property type="project" value="TreeGrafter"/>
</dbReference>
<feature type="domain" description="ZU5" evidence="17">
    <location>
        <begin position="546"/>
        <end position="680"/>
    </location>
</feature>
<evidence type="ECO:0000256" key="13">
    <source>
        <dbReference type="RuleBase" id="RU367033"/>
    </source>
</evidence>
<dbReference type="PROSITE" id="PS50092">
    <property type="entry name" value="TSP1"/>
    <property type="match status" value="2"/>
</dbReference>
<dbReference type="SUPFAM" id="SSF82895">
    <property type="entry name" value="TSP-1 type 1 repeat"/>
    <property type="match status" value="2"/>
</dbReference>
<dbReference type="GO" id="GO:0005042">
    <property type="term" value="F:netrin receptor activity"/>
    <property type="evidence" value="ECO:0007669"/>
    <property type="project" value="UniProtKB-UniRule"/>
</dbReference>
<dbReference type="InParanoid" id="A0A6J2XU91"/>
<feature type="signal peptide" evidence="13">
    <location>
        <begin position="1"/>
        <end position="25"/>
    </location>
</feature>
<dbReference type="InterPro" id="IPR033772">
    <property type="entry name" value="UPA"/>
</dbReference>
<feature type="compositionally biased region" description="Pro residues" evidence="14">
    <location>
        <begin position="32"/>
        <end position="51"/>
    </location>
</feature>
<proteinExistence type="inferred from homology"/>
<dbReference type="InterPro" id="IPR000884">
    <property type="entry name" value="TSP1_rpt"/>
</dbReference>
<dbReference type="SMART" id="SM00005">
    <property type="entry name" value="DEATH"/>
    <property type="match status" value="1"/>
</dbReference>
<dbReference type="InterPro" id="IPR000488">
    <property type="entry name" value="Death_dom"/>
</dbReference>
<dbReference type="InterPro" id="IPR000906">
    <property type="entry name" value="ZU5_dom"/>
</dbReference>
<keyword evidence="7 13" id="KW-1133">Transmembrane helix</keyword>
<dbReference type="Pfam" id="PF07679">
    <property type="entry name" value="I-set"/>
    <property type="match status" value="1"/>
</dbReference>
<dbReference type="RefSeq" id="XP_030755093.1">
    <property type="nucleotide sequence ID" value="XM_030899233.1"/>
</dbReference>
<evidence type="ECO:0000313" key="19">
    <source>
        <dbReference type="RefSeq" id="XP_030755093.1"/>
    </source>
</evidence>
<protein>
    <recommendedName>
        <fullName evidence="13">Netrin receptor UNC5</fullName>
    </recommendedName>
</protein>
<feature type="chain" id="PRO_5027152958" description="Netrin receptor UNC5" evidence="13">
    <location>
        <begin position="26"/>
        <end position="997"/>
    </location>
</feature>
<evidence type="ECO:0000313" key="18">
    <source>
        <dbReference type="Proteomes" id="UP000504635"/>
    </source>
</evidence>
<dbReference type="PROSITE" id="PS50835">
    <property type="entry name" value="IG_LIKE"/>
    <property type="match status" value="1"/>
</dbReference>
<keyword evidence="11" id="KW-0325">Glycoprotein</keyword>
<dbReference type="AlphaFoldDB" id="A0A6J2XU91"/>
<evidence type="ECO:0000256" key="9">
    <source>
        <dbReference type="ARBA" id="ARBA00023157"/>
    </source>
</evidence>
<dbReference type="GeneID" id="115881660"/>
<dbReference type="FunFam" id="1.10.533.10:FF:000092">
    <property type="entry name" value="Netrin receptor unc-5"/>
    <property type="match status" value="1"/>
</dbReference>
<accession>A0A6J2XU91</accession>
<dbReference type="SUPFAM" id="SSF47986">
    <property type="entry name" value="DEATH domain"/>
    <property type="match status" value="1"/>
</dbReference>
<dbReference type="KEGG" id="soy:115881660"/>
<dbReference type="SMART" id="SM00409">
    <property type="entry name" value="IG"/>
    <property type="match status" value="1"/>
</dbReference>
<dbReference type="InterPro" id="IPR003598">
    <property type="entry name" value="Ig_sub2"/>
</dbReference>
<dbReference type="GO" id="GO:0005886">
    <property type="term" value="C:plasma membrane"/>
    <property type="evidence" value="ECO:0007669"/>
    <property type="project" value="UniProtKB-SubCell"/>
</dbReference>
<keyword evidence="3 13" id="KW-0217">Developmental protein</keyword>
<keyword evidence="8 13" id="KW-0472">Membrane</keyword>
<feature type="region of interest" description="Disordered" evidence="14">
    <location>
        <begin position="29"/>
        <end position="52"/>
    </location>
</feature>
<dbReference type="FunFam" id="2.20.100.10:FF:000021">
    <property type="entry name" value="semaphorin-5B isoform X1"/>
    <property type="match status" value="1"/>
</dbReference>
<evidence type="ECO:0000256" key="8">
    <source>
        <dbReference type="ARBA" id="ARBA00023136"/>
    </source>
</evidence>
<keyword evidence="5 13" id="KW-0732">Signal</keyword>
<evidence type="ECO:0000256" key="6">
    <source>
        <dbReference type="ARBA" id="ARBA00022737"/>
    </source>
</evidence>
<keyword evidence="12 13" id="KW-0393">Immunoglobulin domain</keyword>
<dbReference type="InterPro" id="IPR003599">
    <property type="entry name" value="Ig_sub"/>
</dbReference>
<dbReference type="FunCoup" id="A0A6J2XU91">
    <property type="interactions" value="258"/>
</dbReference>
<dbReference type="Gene3D" id="2.20.100.10">
    <property type="entry name" value="Thrombospondin type-1 (TSP1) repeat"/>
    <property type="match status" value="2"/>
</dbReference>
<keyword evidence="10 13" id="KW-0675">Receptor</keyword>
<dbReference type="Gene3D" id="2.60.220.30">
    <property type="match status" value="1"/>
</dbReference>
<comment type="subcellular location">
    <subcellularLocation>
        <location evidence="13">Cell membrane</location>
        <topology evidence="13">Single-pass type I membrane protein</topology>
    </subcellularLocation>
    <subcellularLocation>
        <location evidence="1">Membrane</location>
        <topology evidence="1">Single-pass type I membrane protein</topology>
    </subcellularLocation>
</comment>
<dbReference type="InterPro" id="IPR036383">
    <property type="entry name" value="TSP1_rpt_sf"/>
</dbReference>
<dbReference type="Gene3D" id="2.60.40.10">
    <property type="entry name" value="Immunoglobulins"/>
    <property type="match status" value="2"/>
</dbReference>
<organism evidence="18 19">
    <name type="scientific">Sitophilus oryzae</name>
    <name type="common">Rice weevil</name>
    <name type="synonym">Curculio oryzae</name>
    <dbReference type="NCBI Taxonomy" id="7048"/>
    <lineage>
        <taxon>Eukaryota</taxon>
        <taxon>Metazoa</taxon>
        <taxon>Ecdysozoa</taxon>
        <taxon>Arthropoda</taxon>
        <taxon>Hexapoda</taxon>
        <taxon>Insecta</taxon>
        <taxon>Pterygota</taxon>
        <taxon>Neoptera</taxon>
        <taxon>Endopterygota</taxon>
        <taxon>Coleoptera</taxon>
        <taxon>Polyphaga</taxon>
        <taxon>Cucujiformia</taxon>
        <taxon>Curculionidae</taxon>
        <taxon>Dryophthorinae</taxon>
        <taxon>Sitophilus</taxon>
    </lineage>
</organism>
<feature type="domain" description="Ig-like" evidence="16">
    <location>
        <begin position="167"/>
        <end position="249"/>
    </location>
</feature>
<evidence type="ECO:0000259" key="16">
    <source>
        <dbReference type="PROSITE" id="PS50835"/>
    </source>
</evidence>
<dbReference type="PANTHER" id="PTHR12582:SF47">
    <property type="entry name" value="NETRIN RECEPTOR UNC-5"/>
    <property type="match status" value="1"/>
</dbReference>
<name>A0A6J2XU91_SITOR</name>
<dbReference type="Proteomes" id="UP000504635">
    <property type="component" value="Unplaced"/>
</dbReference>
<dbReference type="OrthoDB" id="5973910at2759"/>
<reference evidence="19" key="1">
    <citation type="submission" date="2025-08" db="UniProtKB">
        <authorList>
            <consortium name="RefSeq"/>
        </authorList>
    </citation>
    <scope>IDENTIFICATION</scope>
    <source>
        <tissue evidence="19">Gonads</tissue>
    </source>
</reference>
<sequence>MAFGTPSGHSLSLWTLILVLGAVRANQELPLPEDPPPPEKIIPSTPKPTPPEQDEHLLLNTDLPIFLEEPQHSFVVKNRAATLHCKAAHSLRVYFKCNGARKVEAKDFEFVDPQNGVRIMEAEINVTRDMVEEFFGQEKFKCECYAWNGKGTIKSQSATVEVAYLKKQFESNPDPVIKVEIGQHTELKCVPPQGMPPPRVYWLRGGQVLQPDSSVLVTTDGHLLIGQARTQDTGNYTCVAENIAAKRMAPTSQLIVFVNGGWSAWSQWTDCRCPGDILGAGKMSTRTCNNPPPSNGGQPCHGSNVKKSKDCVTCPQVEPPRWSAWSEWSDCNEDCLKTRKRQCIPGTGSSRKSCNGKDVQTNPCSSDLCRSMELTRVREANIQNTQNDILLYIGLTVAIFMVCLLSFFVIRLYRKKGQHQSLYNMAASDYHPEFFPEQDKKSLSLQPDLTQTVAACYEYPYTTPATSVTRSVSEHHYDVPHLASASDIQMSPATSSTLESSSGKRSQMSGCTNNSDSTYDVATEQVTLPLSALPAAYAVTPTTSGNYTSATVTHTGAFLNLSESGVNLLVPEGSVSRSRKQEIFLSILNEDCFRPKLAEHLTQLSPVVSCGPNVSLNKAVVLKVPHCAELSRNNWSISVLQSDCSDSQWQNAVTLGQETINTNVFCQLDNDSAYLVTECLSRFVIVGRSTNGNATKRLKLAVFAPKLCFQTTVDYCVRVYILEDTESSMETVFGQEKRLGGYLLVEPRSITFQDGGNALCLNLDSVSEGWQAKPGSSYQEIPFAHVWQANSNSLHCSFTLESYEVSRNLNFKLRVNQKGFDYQQTFDITCRDDASDLKTSSSAKYSNELVPKISIHSETSRSNDSKKSSDYKSAKTLTFDDGGTKIAKNLIVTDRGVSTCDDFTFRLSKQIRKQLCHCLDTPTQRGNDWRMLANALNVDRYINFFATKPSPTDCILDLWESRNRTSNALTELTQIFTEMERYDAVNILENCLGPNWL</sequence>
<dbReference type="SUPFAM" id="SSF48726">
    <property type="entry name" value="Immunoglobulin"/>
    <property type="match status" value="1"/>
</dbReference>
<evidence type="ECO:0000256" key="3">
    <source>
        <dbReference type="ARBA" id="ARBA00022473"/>
    </source>
</evidence>
<evidence type="ECO:0000256" key="11">
    <source>
        <dbReference type="ARBA" id="ARBA00023180"/>
    </source>
</evidence>
<dbReference type="InterPro" id="IPR013783">
    <property type="entry name" value="Ig-like_fold"/>
</dbReference>
<dbReference type="SMART" id="SM00218">
    <property type="entry name" value="ZU5"/>
    <property type="match status" value="1"/>
</dbReference>
<dbReference type="Pfam" id="PF25609">
    <property type="entry name" value="Unc5_NetrinR_N"/>
    <property type="match status" value="1"/>
</dbReference>
<keyword evidence="4 13" id="KW-0812">Transmembrane</keyword>
<dbReference type="PROSITE" id="PS50017">
    <property type="entry name" value="DEATH_DOMAIN"/>
    <property type="match status" value="1"/>
</dbReference>
<dbReference type="InterPro" id="IPR057755">
    <property type="entry name" value="UNC5A-D-like_N"/>
</dbReference>
<dbReference type="Pfam" id="PF00791">
    <property type="entry name" value="ZU5"/>
    <property type="match status" value="1"/>
</dbReference>
<feature type="domain" description="Death" evidence="15">
    <location>
        <begin position="926"/>
        <end position="992"/>
    </location>
</feature>
<evidence type="ECO:0000256" key="12">
    <source>
        <dbReference type="ARBA" id="ARBA00023319"/>
    </source>
</evidence>
<dbReference type="SMART" id="SM00209">
    <property type="entry name" value="TSP1"/>
    <property type="match status" value="2"/>
</dbReference>
<dbReference type="Pfam" id="PF00531">
    <property type="entry name" value="Death"/>
    <property type="match status" value="1"/>
</dbReference>
<evidence type="ECO:0000256" key="7">
    <source>
        <dbReference type="ARBA" id="ARBA00022989"/>
    </source>
</evidence>
<dbReference type="InterPro" id="IPR011029">
    <property type="entry name" value="DEATH-like_dom_sf"/>
</dbReference>
<evidence type="ECO:0000259" key="17">
    <source>
        <dbReference type="PROSITE" id="PS51145"/>
    </source>
</evidence>
<keyword evidence="18" id="KW-1185">Reference proteome</keyword>
<comment type="similarity">
    <text evidence="2 13">Belongs to the unc-5 family.</text>
</comment>
<dbReference type="FunFam" id="2.60.40.10:FF:000037">
    <property type="entry name" value="Unc-5 netrin receptor C"/>
    <property type="match status" value="1"/>
</dbReference>
<evidence type="ECO:0000256" key="10">
    <source>
        <dbReference type="ARBA" id="ARBA00023170"/>
    </source>
</evidence>
<evidence type="ECO:0000256" key="5">
    <source>
        <dbReference type="ARBA" id="ARBA00022729"/>
    </source>
</evidence>
<feature type="transmembrane region" description="Helical" evidence="13">
    <location>
        <begin position="389"/>
        <end position="413"/>
    </location>
</feature>
<dbReference type="InterPro" id="IPR007110">
    <property type="entry name" value="Ig-like_dom"/>
</dbReference>
<comment type="function">
    <text evidence="13">Receptor for netrin required for axon guidance. Mediates axon repulsion of neuronal growth cones in the developing nervous system upon ligand binding.</text>
</comment>
<dbReference type="PROSITE" id="PS51145">
    <property type="entry name" value="ZU5"/>
    <property type="match status" value="1"/>
</dbReference>
<feature type="region of interest" description="Disordered" evidence="14">
    <location>
        <begin position="490"/>
        <end position="516"/>
    </location>
</feature>
<dbReference type="PANTHER" id="PTHR12582">
    <property type="entry name" value="NETRIN RECEPTOR UNC5"/>
    <property type="match status" value="1"/>
</dbReference>
<evidence type="ECO:0000256" key="1">
    <source>
        <dbReference type="ARBA" id="ARBA00004479"/>
    </source>
</evidence>
<dbReference type="InterPro" id="IPR036179">
    <property type="entry name" value="Ig-like_dom_sf"/>
</dbReference>
<evidence type="ECO:0000259" key="15">
    <source>
        <dbReference type="PROSITE" id="PS50017"/>
    </source>
</evidence>
<evidence type="ECO:0000256" key="4">
    <source>
        <dbReference type="ARBA" id="ARBA00022692"/>
    </source>
</evidence>
<dbReference type="CDD" id="cd08781">
    <property type="entry name" value="Death_UNC5-like"/>
    <property type="match status" value="1"/>
</dbReference>
<keyword evidence="9" id="KW-1015">Disulfide bond</keyword>